<reference evidence="2" key="1">
    <citation type="submission" date="2023-07" db="EMBL/GenBank/DDBJ databases">
        <authorList>
            <consortium name="AG Swart"/>
            <person name="Singh M."/>
            <person name="Singh A."/>
            <person name="Seah K."/>
            <person name="Emmerich C."/>
        </authorList>
    </citation>
    <scope>NUCLEOTIDE SEQUENCE</scope>
    <source>
        <strain evidence="2">DP1</strain>
    </source>
</reference>
<gene>
    <name evidence="2" type="ORF">ECRASSUSDP1_LOCUS7383</name>
</gene>
<feature type="compositionally biased region" description="Polar residues" evidence="1">
    <location>
        <begin position="1"/>
        <end position="10"/>
    </location>
</feature>
<protein>
    <submittedName>
        <fullName evidence="2">Uncharacterized protein</fullName>
    </submittedName>
</protein>
<accession>A0AAD1UG90</accession>
<proteinExistence type="predicted"/>
<comment type="caution">
    <text evidence="2">The sequence shown here is derived from an EMBL/GenBank/DDBJ whole genome shotgun (WGS) entry which is preliminary data.</text>
</comment>
<dbReference type="EMBL" id="CAMPGE010007186">
    <property type="protein sequence ID" value="CAI2366112.1"/>
    <property type="molecule type" value="Genomic_DNA"/>
</dbReference>
<name>A0AAD1UG90_EUPCR</name>
<evidence type="ECO:0000313" key="2">
    <source>
        <dbReference type="EMBL" id="CAI2366112.1"/>
    </source>
</evidence>
<evidence type="ECO:0000313" key="3">
    <source>
        <dbReference type="Proteomes" id="UP001295684"/>
    </source>
</evidence>
<feature type="region of interest" description="Disordered" evidence="1">
    <location>
        <begin position="1"/>
        <end position="27"/>
    </location>
</feature>
<keyword evidence="3" id="KW-1185">Reference proteome</keyword>
<organism evidence="2 3">
    <name type="scientific">Euplotes crassus</name>
    <dbReference type="NCBI Taxonomy" id="5936"/>
    <lineage>
        <taxon>Eukaryota</taxon>
        <taxon>Sar</taxon>
        <taxon>Alveolata</taxon>
        <taxon>Ciliophora</taxon>
        <taxon>Intramacronucleata</taxon>
        <taxon>Spirotrichea</taxon>
        <taxon>Hypotrichia</taxon>
        <taxon>Euplotida</taxon>
        <taxon>Euplotidae</taxon>
        <taxon>Moneuplotes</taxon>
    </lineage>
</organism>
<sequence length="213" mass="24821">MNTKQNSARRNTLKKIQRSRMEDTNLSFSERSEEVQTYFKQNKISKLQDIAFPPLIGRPTFNSTKRNKPVFSISKTNKEIKTYDNELCVLENFGKHSPDVGTYNIINSPSGPEYSVSKSIKFQEPKHRTDLSSNLPISYLKDQNFREKRPQNYSISTFPKQNRFIERELAQKAHLASSTSPATYWAWLLEENLKNVLFGILCWKGITYRTTIR</sequence>
<dbReference type="AlphaFoldDB" id="A0AAD1UG90"/>
<dbReference type="Proteomes" id="UP001295684">
    <property type="component" value="Unassembled WGS sequence"/>
</dbReference>
<evidence type="ECO:0000256" key="1">
    <source>
        <dbReference type="SAM" id="MobiDB-lite"/>
    </source>
</evidence>